<feature type="domain" description="2Fe-2S ferredoxin-type" evidence="1">
    <location>
        <begin position="1"/>
        <end position="99"/>
    </location>
</feature>
<dbReference type="InterPro" id="IPR012675">
    <property type="entry name" value="Beta-grasp_dom_sf"/>
</dbReference>
<dbReference type="Pfam" id="PF00111">
    <property type="entry name" value="Fer2"/>
    <property type="match status" value="1"/>
</dbReference>
<dbReference type="GO" id="GO:0051536">
    <property type="term" value="F:iron-sulfur cluster binding"/>
    <property type="evidence" value="ECO:0007669"/>
    <property type="project" value="InterPro"/>
</dbReference>
<organism evidence="2">
    <name type="scientific">uncultured Microcoleus sp</name>
    <dbReference type="NCBI Taxonomy" id="259945"/>
    <lineage>
        <taxon>Bacteria</taxon>
        <taxon>Bacillati</taxon>
        <taxon>Cyanobacteriota</taxon>
        <taxon>Cyanophyceae</taxon>
        <taxon>Oscillatoriophycideae</taxon>
        <taxon>Oscillatoriales</taxon>
        <taxon>Microcoleaceae</taxon>
        <taxon>Microcoleus</taxon>
        <taxon>environmental samples</taxon>
    </lineage>
</organism>
<evidence type="ECO:0000259" key="1">
    <source>
        <dbReference type="PROSITE" id="PS51085"/>
    </source>
</evidence>
<dbReference type="SUPFAM" id="SSF54292">
    <property type="entry name" value="2Fe-2S ferredoxin-like"/>
    <property type="match status" value="1"/>
</dbReference>
<dbReference type="AlphaFoldDB" id="A0A6J4P013"/>
<name>A0A6J4P013_9CYAN</name>
<dbReference type="InterPro" id="IPR036010">
    <property type="entry name" value="2Fe-2S_ferredoxin-like_sf"/>
</dbReference>
<dbReference type="InterPro" id="IPR001041">
    <property type="entry name" value="2Fe-2S_ferredoxin-type"/>
</dbReference>
<dbReference type="PROSITE" id="PS51085">
    <property type="entry name" value="2FE2S_FER_2"/>
    <property type="match status" value="1"/>
</dbReference>
<dbReference type="CDD" id="cd00207">
    <property type="entry name" value="fer2"/>
    <property type="match status" value="1"/>
</dbReference>
<dbReference type="Gene3D" id="3.10.20.30">
    <property type="match status" value="1"/>
</dbReference>
<sequence length="112" mass="12196">MVKVQAQGKTFECDRGANLRAVLLKNGIDLYNGNAKVINCHGLGTCGTCAVNVEGEVSESEWREKARLSVPPHSSASNRRLSCQTKVLGDIKVTKYDGFWGQGSETVWKPQA</sequence>
<dbReference type="EMBL" id="CADCTZ010001429">
    <property type="protein sequence ID" value="CAA9397199.1"/>
    <property type="molecule type" value="Genomic_DNA"/>
</dbReference>
<reference evidence="2" key="1">
    <citation type="submission" date="2020-02" db="EMBL/GenBank/DDBJ databases">
        <authorList>
            <person name="Meier V. D."/>
        </authorList>
    </citation>
    <scope>NUCLEOTIDE SEQUENCE</scope>
    <source>
        <strain evidence="2">AVDCRST_MAG84</strain>
    </source>
</reference>
<protein>
    <submittedName>
        <fullName evidence="2">Ferredoxin</fullName>
    </submittedName>
</protein>
<evidence type="ECO:0000313" key="2">
    <source>
        <dbReference type="EMBL" id="CAA9397199.1"/>
    </source>
</evidence>
<proteinExistence type="predicted"/>
<gene>
    <name evidence="2" type="ORF">AVDCRST_MAG84-5932</name>
</gene>
<accession>A0A6J4P013</accession>